<dbReference type="EMBL" id="JAHUTJ010028015">
    <property type="protein sequence ID" value="MED6275519.1"/>
    <property type="molecule type" value="Genomic_DNA"/>
</dbReference>
<sequence>MSQPLATKVSTPITEIVQMCPKGEYFVWQPLFSSTASTLWGMEFTRASQVATGILFHSSMMTSRATPCAPCELVKNLKCSYLLGSLDPLQFAFRPNRSTDDAIFHVLHTTLNLLDTGKGR</sequence>
<evidence type="ECO:0000313" key="2">
    <source>
        <dbReference type="Proteomes" id="UP001352852"/>
    </source>
</evidence>
<organism evidence="1 2">
    <name type="scientific">Characodon lateralis</name>
    <dbReference type="NCBI Taxonomy" id="208331"/>
    <lineage>
        <taxon>Eukaryota</taxon>
        <taxon>Metazoa</taxon>
        <taxon>Chordata</taxon>
        <taxon>Craniata</taxon>
        <taxon>Vertebrata</taxon>
        <taxon>Euteleostomi</taxon>
        <taxon>Actinopterygii</taxon>
        <taxon>Neopterygii</taxon>
        <taxon>Teleostei</taxon>
        <taxon>Neoteleostei</taxon>
        <taxon>Acanthomorphata</taxon>
        <taxon>Ovalentaria</taxon>
        <taxon>Atherinomorphae</taxon>
        <taxon>Cyprinodontiformes</taxon>
        <taxon>Goodeidae</taxon>
        <taxon>Characodon</taxon>
    </lineage>
</organism>
<reference evidence="1 2" key="1">
    <citation type="submission" date="2021-06" db="EMBL/GenBank/DDBJ databases">
        <authorList>
            <person name="Palmer J.M."/>
        </authorList>
    </citation>
    <scope>NUCLEOTIDE SEQUENCE [LARGE SCALE GENOMIC DNA]</scope>
    <source>
        <strain evidence="1 2">CL_MEX2019</strain>
        <tissue evidence="1">Muscle</tissue>
    </source>
</reference>
<evidence type="ECO:0000313" key="1">
    <source>
        <dbReference type="EMBL" id="MED6275519.1"/>
    </source>
</evidence>
<proteinExistence type="predicted"/>
<keyword evidence="2" id="KW-1185">Reference proteome</keyword>
<gene>
    <name evidence="1" type="ORF">CHARACLAT_027312</name>
</gene>
<comment type="caution">
    <text evidence="1">The sequence shown here is derived from an EMBL/GenBank/DDBJ whole genome shotgun (WGS) entry which is preliminary data.</text>
</comment>
<name>A0ABU7DMK2_9TELE</name>
<accession>A0ABU7DMK2</accession>
<dbReference type="Proteomes" id="UP001352852">
    <property type="component" value="Unassembled WGS sequence"/>
</dbReference>
<protein>
    <submittedName>
        <fullName evidence="1">Uncharacterized protein</fullName>
    </submittedName>
</protein>